<evidence type="ECO:0000256" key="2">
    <source>
        <dbReference type="ARBA" id="ARBA00010790"/>
    </source>
</evidence>
<dbReference type="AlphaFoldDB" id="A0A846WM44"/>
<comment type="caution">
    <text evidence="8">The sequence shown here is derived from an EMBL/GenBank/DDBJ whole genome shotgun (WGS) entry which is preliminary data.</text>
</comment>
<organism evidence="8 9">
    <name type="scientific">Gordonia polyisoprenivorans</name>
    <dbReference type="NCBI Taxonomy" id="84595"/>
    <lineage>
        <taxon>Bacteria</taxon>
        <taxon>Bacillati</taxon>
        <taxon>Actinomycetota</taxon>
        <taxon>Actinomycetes</taxon>
        <taxon>Mycobacteriales</taxon>
        <taxon>Gordoniaceae</taxon>
        <taxon>Gordonia</taxon>
    </lineage>
</organism>
<evidence type="ECO:0000256" key="5">
    <source>
        <dbReference type="PIRSR" id="PIRSR000137-2"/>
    </source>
</evidence>
<sequence>MGTPVDETSVAGELPRRADVVIVGAGSAGSVLADTLSRDGTRSVLLLEQGSGWPDAAVRDLRTLPISASSGFVTVHDAPPGQTVVRGRGLGGSSAINGGYFLRWHRDDFAGWPTGWGVDDVERAYRELDETDGPMSVHPFGEDDLGPAARAFERFWSTRVPVRDVTDRWPIIGLNRVLGNNELLDNNAVLGNSAHRLRTTSAEAFLRPALARPNLFVRTGIRVHEILMAGRRATGLRVTGSGDTGSGGTDIACDEVILCAGTLGTAGILLRSIPEVIGPSGVLVAGEHREVLVGYRRRSPDDLRPLLPTVVHTDDGIEIRCYSDDFERYVTGSAGGSQAVGVCGMLQAGPARLTSASGGSVRVRFDDLDESVVAPLWATASDVVDMLASAEFDDVVVPDSISVDPVIRSSQHAFGSLPMGVRTDWLGGVVGVRGLRVVDGSILPSPGRSGPHATIMMTARRIGAALAAGY</sequence>
<dbReference type="EC" id="1.-.-.-" evidence="8"/>
<dbReference type="GO" id="GO:0016614">
    <property type="term" value="F:oxidoreductase activity, acting on CH-OH group of donors"/>
    <property type="evidence" value="ECO:0007669"/>
    <property type="project" value="InterPro"/>
</dbReference>
<dbReference type="InterPro" id="IPR030900">
    <property type="entry name" value="GMC_mycofac_OxRdtase"/>
</dbReference>
<comment type="cofactor">
    <cofactor evidence="1 5">
        <name>FAD</name>
        <dbReference type="ChEBI" id="CHEBI:57692"/>
    </cofactor>
</comment>
<evidence type="ECO:0000313" key="9">
    <source>
        <dbReference type="Proteomes" id="UP000563898"/>
    </source>
</evidence>
<feature type="domain" description="Glucose-methanol-choline oxidoreductase C-terminal" evidence="7">
    <location>
        <begin position="407"/>
        <end position="459"/>
    </location>
</feature>
<evidence type="ECO:0000256" key="3">
    <source>
        <dbReference type="ARBA" id="ARBA00022630"/>
    </source>
</evidence>
<dbReference type="RefSeq" id="WP_006367879.1">
    <property type="nucleotide sequence ID" value="NZ_JAAXPC010000005.1"/>
</dbReference>
<dbReference type="InterPro" id="IPR012132">
    <property type="entry name" value="GMC_OxRdtase"/>
</dbReference>
<keyword evidence="8" id="KW-0560">Oxidoreductase</keyword>
<dbReference type="PIRSF" id="PIRSF000137">
    <property type="entry name" value="Alcohol_oxidase"/>
    <property type="match status" value="1"/>
</dbReference>
<dbReference type="InterPro" id="IPR036188">
    <property type="entry name" value="FAD/NAD-bd_sf"/>
</dbReference>
<dbReference type="GO" id="GO:0050660">
    <property type="term" value="F:flavin adenine dinucleotide binding"/>
    <property type="evidence" value="ECO:0007669"/>
    <property type="project" value="InterPro"/>
</dbReference>
<dbReference type="Pfam" id="PF05199">
    <property type="entry name" value="GMC_oxred_C"/>
    <property type="match status" value="1"/>
</dbReference>
<keyword evidence="3" id="KW-0285">Flavoprotein</keyword>
<dbReference type="PANTHER" id="PTHR11552:SF147">
    <property type="entry name" value="CHOLINE DEHYDROGENASE, MITOCHONDRIAL"/>
    <property type="match status" value="1"/>
</dbReference>
<feature type="domain" description="Glucose-methanol-choline oxidoreductase N-terminal" evidence="6">
    <location>
        <begin position="197"/>
        <end position="272"/>
    </location>
</feature>
<reference evidence="8 9" key="1">
    <citation type="submission" date="2020-04" db="EMBL/GenBank/DDBJ databases">
        <title>MicrobeNet Type strains.</title>
        <authorList>
            <person name="Nicholson A.C."/>
        </authorList>
    </citation>
    <scope>NUCLEOTIDE SEQUENCE [LARGE SCALE GENOMIC DNA]</scope>
    <source>
        <strain evidence="8 9">ATCC BAA-14</strain>
    </source>
</reference>
<dbReference type="Proteomes" id="UP000563898">
    <property type="component" value="Unassembled WGS sequence"/>
</dbReference>
<accession>A0A846WM44</accession>
<dbReference type="InterPro" id="IPR007867">
    <property type="entry name" value="GMC_OxRtase_C"/>
</dbReference>
<dbReference type="Pfam" id="PF00732">
    <property type="entry name" value="GMC_oxred_N"/>
    <property type="match status" value="2"/>
</dbReference>
<comment type="similarity">
    <text evidence="2">Belongs to the GMC oxidoreductase family.</text>
</comment>
<dbReference type="PANTHER" id="PTHR11552">
    <property type="entry name" value="GLUCOSE-METHANOL-CHOLINE GMC OXIDOREDUCTASE"/>
    <property type="match status" value="1"/>
</dbReference>
<dbReference type="Gene3D" id="3.30.410.40">
    <property type="match status" value="1"/>
</dbReference>
<keyword evidence="4 5" id="KW-0274">FAD</keyword>
<dbReference type="SUPFAM" id="SSF51905">
    <property type="entry name" value="FAD/NAD(P)-binding domain"/>
    <property type="match status" value="1"/>
</dbReference>
<dbReference type="NCBIfam" id="TIGR04542">
    <property type="entry name" value="GMC_mycofac_2"/>
    <property type="match status" value="1"/>
</dbReference>
<dbReference type="Gene3D" id="3.50.50.60">
    <property type="entry name" value="FAD/NAD(P)-binding domain"/>
    <property type="match status" value="2"/>
</dbReference>
<evidence type="ECO:0000259" key="7">
    <source>
        <dbReference type="Pfam" id="PF05199"/>
    </source>
</evidence>
<dbReference type="EMBL" id="JAAXPC010000005">
    <property type="protein sequence ID" value="NKY02086.1"/>
    <property type="molecule type" value="Genomic_DNA"/>
</dbReference>
<feature type="domain" description="Glucose-methanol-choline oxidoreductase N-terminal" evidence="6">
    <location>
        <begin position="19"/>
        <end position="142"/>
    </location>
</feature>
<evidence type="ECO:0000256" key="1">
    <source>
        <dbReference type="ARBA" id="ARBA00001974"/>
    </source>
</evidence>
<feature type="binding site" evidence="5">
    <location>
        <position position="223"/>
    </location>
    <ligand>
        <name>FAD</name>
        <dbReference type="ChEBI" id="CHEBI:57692"/>
    </ligand>
</feature>
<evidence type="ECO:0000256" key="4">
    <source>
        <dbReference type="ARBA" id="ARBA00022827"/>
    </source>
</evidence>
<name>A0A846WM44_9ACTN</name>
<proteinExistence type="inferred from homology"/>
<dbReference type="InterPro" id="IPR000172">
    <property type="entry name" value="GMC_OxRdtase_N"/>
</dbReference>
<evidence type="ECO:0000259" key="6">
    <source>
        <dbReference type="Pfam" id="PF00732"/>
    </source>
</evidence>
<evidence type="ECO:0000313" key="8">
    <source>
        <dbReference type="EMBL" id="NKY02086.1"/>
    </source>
</evidence>
<gene>
    <name evidence="8" type="primary">mftG</name>
    <name evidence="8" type="ORF">HGA05_10910</name>
</gene>
<protein>
    <submittedName>
        <fullName evidence="8">Mycofactocin system GMC family oxidoreductase MftG</fullName>
        <ecNumber evidence="8">1.-.-.-</ecNumber>
    </submittedName>
</protein>